<organism evidence="17 18">
    <name type="scientific">Raphanus sativus</name>
    <name type="common">Radish</name>
    <name type="synonym">Raphanus raphanistrum var. sativus</name>
    <dbReference type="NCBI Taxonomy" id="3726"/>
    <lineage>
        <taxon>Eukaryota</taxon>
        <taxon>Viridiplantae</taxon>
        <taxon>Streptophyta</taxon>
        <taxon>Embryophyta</taxon>
        <taxon>Tracheophyta</taxon>
        <taxon>Spermatophyta</taxon>
        <taxon>Magnoliopsida</taxon>
        <taxon>eudicotyledons</taxon>
        <taxon>Gunneridae</taxon>
        <taxon>Pentapetalae</taxon>
        <taxon>rosids</taxon>
        <taxon>malvids</taxon>
        <taxon>Brassicales</taxon>
        <taxon>Brassicaceae</taxon>
        <taxon>Brassiceae</taxon>
        <taxon>Raphanus</taxon>
    </lineage>
</organism>
<keyword evidence="3 12" id="KW-0444">Lipid biosynthesis</keyword>
<evidence type="ECO:0000256" key="10">
    <source>
        <dbReference type="ARBA" id="ARBA00023160"/>
    </source>
</evidence>
<accession>A0A6J0KV78</accession>
<keyword evidence="6 12" id="KW-0378">Hydrolase</keyword>
<comment type="similarity">
    <text evidence="2 12">Belongs to the acyl-ACP thioesterase family.</text>
</comment>
<evidence type="ECO:0000259" key="15">
    <source>
        <dbReference type="Pfam" id="PF12590"/>
    </source>
</evidence>
<evidence type="ECO:0000313" key="17">
    <source>
        <dbReference type="Proteomes" id="UP000504610"/>
    </source>
</evidence>
<keyword evidence="10 12" id="KW-0275">Fatty acid biosynthesis</keyword>
<evidence type="ECO:0000256" key="4">
    <source>
        <dbReference type="ARBA" id="ARBA00022528"/>
    </source>
</evidence>
<comment type="subcellular location">
    <subcellularLocation>
        <location evidence="1 12">Plastid</location>
        <location evidence="1 12">Chloroplast</location>
    </subcellularLocation>
</comment>
<evidence type="ECO:0000256" key="11">
    <source>
        <dbReference type="ARBA" id="ARBA00082144"/>
    </source>
</evidence>
<evidence type="ECO:0000256" key="12">
    <source>
        <dbReference type="RuleBase" id="RU363096"/>
    </source>
</evidence>
<gene>
    <name evidence="18" type="primary">LOC108823083</name>
</gene>
<dbReference type="Pfam" id="PF12590">
    <property type="entry name" value="Acyl-thio_N"/>
    <property type="match status" value="1"/>
</dbReference>
<dbReference type="InterPro" id="IPR002864">
    <property type="entry name" value="Acyl-ACP_thioesterase_NHD"/>
</dbReference>
<dbReference type="AlphaFoldDB" id="A0A6J0KV78"/>
<comment type="function">
    <text evidence="12">Plays an essential role in chain termination during de novo fatty acid synthesis.</text>
</comment>
<evidence type="ECO:0000256" key="13">
    <source>
        <dbReference type="SAM" id="MobiDB-lite"/>
    </source>
</evidence>
<keyword evidence="7 12" id="KW-0276">Fatty acid metabolism</keyword>
<reference evidence="17" key="1">
    <citation type="journal article" date="2019" name="Database">
        <title>The radish genome database (RadishGD): an integrated information resource for radish genomics.</title>
        <authorList>
            <person name="Yu H.J."/>
            <person name="Baek S."/>
            <person name="Lee Y.J."/>
            <person name="Cho A."/>
            <person name="Mun J.H."/>
        </authorList>
    </citation>
    <scope>NUCLEOTIDE SEQUENCE [LARGE SCALE GENOMIC DNA]</scope>
    <source>
        <strain evidence="17">cv. WK10039</strain>
    </source>
</reference>
<dbReference type="GeneID" id="108823083"/>
<protein>
    <recommendedName>
        <fullName evidence="11 12">Acyl-[acyl-carrier-protein] hydrolase</fullName>
        <ecNumber evidence="12">3.1.2.-</ecNumber>
    </recommendedName>
</protein>
<keyword evidence="17" id="KW-1185">Reference proteome</keyword>
<evidence type="ECO:0000313" key="18">
    <source>
        <dbReference type="RefSeq" id="XP_018451815.1"/>
    </source>
</evidence>
<dbReference type="RefSeq" id="XP_018451815.1">
    <property type="nucleotide sequence ID" value="XM_018596313.2"/>
</dbReference>
<feature type="compositionally biased region" description="Low complexity" evidence="13">
    <location>
        <begin position="8"/>
        <end position="18"/>
    </location>
</feature>
<dbReference type="OrthoDB" id="618395at2759"/>
<dbReference type="EC" id="3.1.2.-" evidence="12"/>
<feature type="domain" description="Acyl-ACP thioesterase N-terminal hotdog" evidence="14">
    <location>
        <begin position="141"/>
        <end position="276"/>
    </location>
</feature>
<keyword evidence="5 12" id="KW-0934">Plastid</keyword>
<dbReference type="FunFam" id="3.10.129.10:FF:000014">
    <property type="entry name" value="Acyl-[acyl-carrier-protein] hydrolase"/>
    <property type="match status" value="1"/>
</dbReference>
<evidence type="ECO:0000256" key="1">
    <source>
        <dbReference type="ARBA" id="ARBA00004229"/>
    </source>
</evidence>
<keyword evidence="9 12" id="KW-0443">Lipid metabolism</keyword>
<proteinExistence type="inferred from homology"/>
<dbReference type="InterPro" id="IPR049427">
    <property type="entry name" value="Acyl-ACP_TE_C"/>
</dbReference>
<feature type="compositionally biased region" description="Polar residues" evidence="13">
    <location>
        <begin position="19"/>
        <end position="39"/>
    </location>
</feature>
<dbReference type="PANTHER" id="PTHR31727">
    <property type="entry name" value="OLEOYL-ACYL CARRIER PROTEIN THIOESTERASE 1, CHLOROPLASTIC"/>
    <property type="match status" value="1"/>
</dbReference>
<evidence type="ECO:0000259" key="14">
    <source>
        <dbReference type="Pfam" id="PF01643"/>
    </source>
</evidence>
<dbReference type="KEGG" id="rsz:108823083"/>
<feature type="domain" description="Acyl-ACP thioesterase-like C-terminal" evidence="16">
    <location>
        <begin position="302"/>
        <end position="405"/>
    </location>
</feature>
<dbReference type="InterPro" id="IPR045023">
    <property type="entry name" value="FATA/B"/>
</dbReference>
<evidence type="ECO:0000256" key="5">
    <source>
        <dbReference type="ARBA" id="ARBA00022640"/>
    </source>
</evidence>
<evidence type="ECO:0000256" key="9">
    <source>
        <dbReference type="ARBA" id="ARBA00023098"/>
    </source>
</evidence>
<evidence type="ECO:0000256" key="7">
    <source>
        <dbReference type="ARBA" id="ARBA00022832"/>
    </source>
</evidence>
<dbReference type="GO" id="GO:0009507">
    <property type="term" value="C:chloroplast"/>
    <property type="evidence" value="ECO:0007669"/>
    <property type="project" value="UniProtKB-SubCell"/>
</dbReference>
<evidence type="ECO:0000256" key="6">
    <source>
        <dbReference type="ARBA" id="ARBA00022801"/>
    </source>
</evidence>
<dbReference type="Proteomes" id="UP000504610">
    <property type="component" value="Chromosome 8"/>
</dbReference>
<evidence type="ECO:0000256" key="2">
    <source>
        <dbReference type="ARBA" id="ARBA00006500"/>
    </source>
</evidence>
<feature type="region of interest" description="Disordered" evidence="13">
    <location>
        <begin position="1"/>
        <end position="61"/>
    </location>
</feature>
<keyword evidence="8" id="KW-0809">Transit peptide</keyword>
<dbReference type="SUPFAM" id="SSF54637">
    <property type="entry name" value="Thioesterase/thiol ester dehydrase-isomerase"/>
    <property type="match status" value="2"/>
</dbReference>
<evidence type="ECO:0000256" key="8">
    <source>
        <dbReference type="ARBA" id="ARBA00022946"/>
    </source>
</evidence>
<dbReference type="GO" id="GO:0016297">
    <property type="term" value="F:fatty acyl-[ACP] hydrolase activity"/>
    <property type="evidence" value="ECO:0007669"/>
    <property type="project" value="InterPro"/>
</dbReference>
<feature type="domain" description="Acyl-ACP-thioesterase N-terminal" evidence="15">
    <location>
        <begin position="1"/>
        <end position="128"/>
    </location>
</feature>
<reference evidence="18" key="2">
    <citation type="submission" date="2025-08" db="UniProtKB">
        <authorList>
            <consortium name="RefSeq"/>
        </authorList>
    </citation>
    <scope>IDENTIFICATION</scope>
    <source>
        <tissue evidence="18">Leaf</tissue>
    </source>
</reference>
<dbReference type="Pfam" id="PF01643">
    <property type="entry name" value="Acyl-ACP_TE"/>
    <property type="match status" value="1"/>
</dbReference>
<dbReference type="PANTHER" id="PTHR31727:SF15">
    <property type="entry name" value="ACYL-[ACYL-CARRIER-PROTEIN] HYDROLASE"/>
    <property type="match status" value="1"/>
</dbReference>
<name>A0A6J0KV78_RAPSA</name>
<dbReference type="Gene3D" id="3.10.129.10">
    <property type="entry name" value="Hotdog Thioesterase"/>
    <property type="match status" value="1"/>
</dbReference>
<dbReference type="GO" id="GO:0000036">
    <property type="term" value="F:acyl carrier activity"/>
    <property type="evidence" value="ECO:0007669"/>
    <property type="project" value="TreeGrafter"/>
</dbReference>
<evidence type="ECO:0000256" key="3">
    <source>
        <dbReference type="ARBA" id="ARBA00022516"/>
    </source>
</evidence>
<dbReference type="CDD" id="cd00586">
    <property type="entry name" value="4HBT"/>
    <property type="match status" value="1"/>
</dbReference>
<dbReference type="InterPro" id="IPR029069">
    <property type="entry name" value="HotDog_dom_sf"/>
</dbReference>
<dbReference type="InterPro" id="IPR021113">
    <property type="entry name" value="Acyl-ACP-thioesterase_N"/>
</dbReference>
<keyword evidence="4 12" id="KW-0150">Chloroplast</keyword>
<sequence>MVATSATSSFFPLPSSSLDNPNGNKVTSTNFSGLNQAPSSGGRMKVKPNAQAPPKINGKRVSFPGSAAHIVKTTDNSHDVTQQHAPRTFINQLPDWSMLLAAITTVFLAAEKQWMMLESKPRRSDMIMENRFGLGRIVQDGLVFRQSFDIRSYEIGADRSASIETVMNHLQETALNHVKSAGLLGDGFGSTPEMVKKNLIWVVTRMQVVVDKYPTWGDVVEVDTWVSKSGKNGMRRDWLVRDCNTGEILTRASSVWVMMNKVTRRLSKLPEEVRGEIEPYFVNSDPILAEDSRKLTKLDDKTADYVRSGLTPRWSDLDVNQHVNNVKYIGWILESAPVEMMEKHKLKSMTLEYRRECGRDSVLQSLTAVSGCDVGNIGTAGEVECQHLLRLQDGAEVVKGRTVWSSKTPTWDTTS</sequence>
<evidence type="ECO:0000259" key="16">
    <source>
        <dbReference type="Pfam" id="PF20791"/>
    </source>
</evidence>
<dbReference type="Pfam" id="PF20791">
    <property type="entry name" value="Acyl-ACP_TE_C"/>
    <property type="match status" value="1"/>
</dbReference>